<evidence type="ECO:0000256" key="11">
    <source>
        <dbReference type="ARBA" id="ARBA00023136"/>
    </source>
</evidence>
<keyword evidence="11 14" id="KW-0472">Membrane</keyword>
<dbReference type="InterPro" id="IPR007886">
    <property type="entry name" value="AlaDH/PNT_N"/>
</dbReference>
<feature type="domain" description="Alanine dehydrogenase/pyridine nucleotide transhydrogenase NAD(H)-binding" evidence="15">
    <location>
        <begin position="491"/>
        <end position="655"/>
    </location>
</feature>
<dbReference type="NCBIfam" id="NF006942">
    <property type="entry name" value="PRK09424.1"/>
    <property type="match status" value="1"/>
</dbReference>
<feature type="transmembrane region" description="Helical" evidence="14">
    <location>
        <begin position="85"/>
        <end position="109"/>
    </location>
</feature>
<evidence type="ECO:0000256" key="12">
    <source>
        <dbReference type="ARBA" id="ARBA00048202"/>
    </source>
</evidence>
<dbReference type="Proteomes" id="UP000541610">
    <property type="component" value="Unassembled WGS sequence"/>
</dbReference>
<organism evidence="17 18">
    <name type="scientific">Perkinsus olseni</name>
    <name type="common">Perkinsus atlanticus</name>
    <dbReference type="NCBI Taxonomy" id="32597"/>
    <lineage>
        <taxon>Eukaryota</taxon>
        <taxon>Sar</taxon>
        <taxon>Alveolata</taxon>
        <taxon>Perkinsozoa</taxon>
        <taxon>Perkinsea</taxon>
        <taxon>Perkinsida</taxon>
        <taxon>Perkinsidae</taxon>
        <taxon>Perkinsus</taxon>
    </lineage>
</organism>
<accession>A0A7J6NC27</accession>
<evidence type="ECO:0000259" key="16">
    <source>
        <dbReference type="SMART" id="SM01003"/>
    </source>
</evidence>
<dbReference type="PANTHER" id="PTHR10160">
    <property type="entry name" value="NAD(P) TRANSHYDROGENASE"/>
    <property type="match status" value="1"/>
</dbReference>
<gene>
    <name evidence="17" type="ORF">FOZ60_012091</name>
</gene>
<evidence type="ECO:0000256" key="9">
    <source>
        <dbReference type="ARBA" id="ARBA00022989"/>
    </source>
</evidence>
<dbReference type="Pfam" id="PF12769">
    <property type="entry name" value="PNTB_4TM"/>
    <property type="match status" value="1"/>
</dbReference>
<dbReference type="PANTHER" id="PTHR10160:SF19">
    <property type="entry name" value="PROTON-TRANSLOCATING NAD(P)(+) TRANSHYDROGENASE"/>
    <property type="match status" value="1"/>
</dbReference>
<evidence type="ECO:0000256" key="2">
    <source>
        <dbReference type="ARBA" id="ARBA00012943"/>
    </source>
</evidence>
<proteinExistence type="predicted"/>
<dbReference type="InterPro" id="IPR026255">
    <property type="entry name" value="NADP_transhyd_a"/>
</dbReference>
<sequence>MAISVDDSERTAEVVIQTIAMFLSMIIGMLTFFGSIIACLKLNGNLASKARVPPFRTIITLIIMALIVTFCVLANHEGYGTGLGLMYMLFVAALSSIWGVLFVIAIGGADMPVVICILNTGSGFAGVCAGKTSARPLRVEGEMREIALEELAEALNRSKEVIIVPGYGMAAAKAQHAVAQVTEILRGRGVRVRFGIHPVAGRLPGHMNVLLAEARVPYDIVLAMDEINDDFEKTDVTIVVGANDIVNPAAAEDPTCPIAGMPAVVLATLGVDNPLFVRENNRMFFGSAKPKMEELAGRLLELTAEGKKDVVEEVGAPEPAQEPDTTDATTGVEAAVVARETFYKLGVLKDRYPGEKRVALVPSICGKLYEKGYAIYVETNAGLGAGFSDEAYKAVGCEVLPDSDSLCAKAQMVFVIRPPPVDILHQLRGKYCVSWVGRLTDAGKKEIEIANGEGVNLVDVTAVPRITIAQKLDCLSSQAKIAGHRAVLEAAHEYQKFFAPEITAAGKYPPCRVMVLGAGVAGLAAIGTAVSLGAEVRAWDVRDVSDQVESMGGKWFSVDFKEEGAGSGGYAKESSDAFKAAQKATFHKHAKECDIIITTAAIPGRPSPRLIEGYMVDSMKPGSVIVDLGAEGGGNCELTKKGESYLYKNKIRIIGYTDMASRMADQASTMFAANMLNFLTHVHSKGPEEARDARSFESFLEDNINESPDSDIIVRSIVCCKDGQVLKMPPPPQPSPAVPKKTDAPGSPGQGGVSQVNAVGGGILASSQFLLLVSAGILVIIAIWAPRTFIDLLMVFVLAGFVGYMLVWNVQPALHTPLMSVSNAISGQVVLGGIFMVSSEEVATQVFAVAAIAIAAINIGGGFMVTHRMLSMFKRDTS</sequence>
<evidence type="ECO:0000313" key="17">
    <source>
        <dbReference type="EMBL" id="KAF4681439.1"/>
    </source>
</evidence>
<comment type="caution">
    <text evidence="17">The sequence shown here is derived from an EMBL/GenBank/DDBJ whole genome shotgun (WGS) entry which is preliminary data.</text>
</comment>
<dbReference type="NCBIfam" id="TIGR00561">
    <property type="entry name" value="pntA"/>
    <property type="match status" value="1"/>
</dbReference>
<dbReference type="SUPFAM" id="SSF52283">
    <property type="entry name" value="Formate/glycerate dehydrogenase catalytic domain-like"/>
    <property type="match status" value="1"/>
</dbReference>
<dbReference type="InterPro" id="IPR036291">
    <property type="entry name" value="NAD(P)-bd_dom_sf"/>
</dbReference>
<evidence type="ECO:0000256" key="14">
    <source>
        <dbReference type="SAM" id="Phobius"/>
    </source>
</evidence>
<name>A0A7J6NC27_PEROL</name>
<feature type="transmembrane region" description="Helical" evidence="14">
    <location>
        <begin position="792"/>
        <end position="810"/>
    </location>
</feature>
<feature type="transmembrane region" description="Helical" evidence="14">
    <location>
        <begin position="846"/>
        <end position="865"/>
    </location>
</feature>
<dbReference type="GO" id="GO:0016491">
    <property type="term" value="F:oxidoreductase activity"/>
    <property type="evidence" value="ECO:0007669"/>
    <property type="project" value="InterPro"/>
</dbReference>
<evidence type="ECO:0000313" key="18">
    <source>
        <dbReference type="Proteomes" id="UP000541610"/>
    </source>
</evidence>
<keyword evidence="9 14" id="KW-1133">Transmembrane helix</keyword>
<dbReference type="GO" id="GO:0005743">
    <property type="term" value="C:mitochondrial inner membrane"/>
    <property type="evidence" value="ECO:0007669"/>
    <property type="project" value="TreeGrafter"/>
</dbReference>
<dbReference type="SMART" id="SM01003">
    <property type="entry name" value="AlaDh_PNT_N"/>
    <property type="match status" value="1"/>
</dbReference>
<dbReference type="AlphaFoldDB" id="A0A7J6NC27"/>
<keyword evidence="5 14" id="KW-0812">Transmembrane</keyword>
<dbReference type="EC" id="7.1.1.1" evidence="2"/>
<dbReference type="GO" id="GO:0050661">
    <property type="term" value="F:NADP binding"/>
    <property type="evidence" value="ECO:0007669"/>
    <property type="project" value="TreeGrafter"/>
</dbReference>
<evidence type="ECO:0000256" key="10">
    <source>
        <dbReference type="ARBA" id="ARBA00023027"/>
    </source>
</evidence>
<reference evidence="17 18" key="1">
    <citation type="submission" date="2020-04" db="EMBL/GenBank/DDBJ databases">
        <title>Perkinsus olseni comparative genomics.</title>
        <authorList>
            <person name="Bogema D.R."/>
        </authorList>
    </citation>
    <scope>NUCLEOTIDE SEQUENCE [LARGE SCALE GENOMIC DNA]</scope>
    <source>
        <strain evidence="17">00978-12</strain>
    </source>
</reference>
<dbReference type="InterPro" id="IPR034300">
    <property type="entry name" value="PNTB-like"/>
</dbReference>
<keyword evidence="7" id="KW-0521">NADP</keyword>
<evidence type="ECO:0000259" key="15">
    <source>
        <dbReference type="SMART" id="SM01002"/>
    </source>
</evidence>
<dbReference type="CDD" id="cd05304">
    <property type="entry name" value="Rubrum_tdh"/>
    <property type="match status" value="1"/>
</dbReference>
<feature type="transmembrane region" description="Helical" evidence="14">
    <location>
        <begin position="55"/>
        <end position="73"/>
    </location>
</feature>
<keyword evidence="8" id="KW-1278">Translocase</keyword>
<dbReference type="Gene3D" id="3.40.50.720">
    <property type="entry name" value="NAD(P)-binding Rossmann-like Domain"/>
    <property type="match status" value="2"/>
</dbReference>
<feature type="region of interest" description="Disordered" evidence="13">
    <location>
        <begin position="729"/>
        <end position="752"/>
    </location>
</feature>
<evidence type="ECO:0000256" key="3">
    <source>
        <dbReference type="ARBA" id="ARBA00022475"/>
    </source>
</evidence>
<dbReference type="GO" id="GO:0005886">
    <property type="term" value="C:plasma membrane"/>
    <property type="evidence" value="ECO:0007669"/>
    <property type="project" value="UniProtKB-SubCell"/>
</dbReference>
<dbReference type="SUPFAM" id="SSF51735">
    <property type="entry name" value="NAD(P)-binding Rossmann-fold domains"/>
    <property type="match status" value="1"/>
</dbReference>
<evidence type="ECO:0000256" key="13">
    <source>
        <dbReference type="SAM" id="MobiDB-lite"/>
    </source>
</evidence>
<dbReference type="SUPFAM" id="SSF52467">
    <property type="entry name" value="DHS-like NAD/FAD-binding domain"/>
    <property type="match status" value="1"/>
</dbReference>
<evidence type="ECO:0000256" key="8">
    <source>
        <dbReference type="ARBA" id="ARBA00022967"/>
    </source>
</evidence>
<dbReference type="PROSITE" id="PS00837">
    <property type="entry name" value="ALADH_PNT_2"/>
    <property type="match status" value="1"/>
</dbReference>
<protein>
    <recommendedName>
        <fullName evidence="2">proton-translocating NAD(P)(+) transhydrogenase</fullName>
        <ecNumber evidence="2">7.1.1.1</ecNumber>
    </recommendedName>
</protein>
<comment type="subcellular location">
    <subcellularLocation>
        <location evidence="1">Cell inner membrane</location>
        <topology evidence="1">Multi-pass membrane protein</topology>
    </subcellularLocation>
</comment>
<keyword evidence="10" id="KW-0520">NAD</keyword>
<dbReference type="Pfam" id="PF02233">
    <property type="entry name" value="PNTB"/>
    <property type="match status" value="2"/>
</dbReference>
<evidence type="ECO:0000256" key="7">
    <source>
        <dbReference type="ARBA" id="ARBA00022857"/>
    </source>
</evidence>
<dbReference type="EMBL" id="JABANP010000516">
    <property type="protein sequence ID" value="KAF4681439.1"/>
    <property type="molecule type" value="Genomic_DNA"/>
</dbReference>
<dbReference type="InterPro" id="IPR008143">
    <property type="entry name" value="Ala_DH/PNT_CS2"/>
</dbReference>
<dbReference type="InterPro" id="IPR024605">
    <property type="entry name" value="NADP_transhyd_a_C"/>
</dbReference>
<dbReference type="GO" id="GO:0008750">
    <property type="term" value="F:proton-translocating NAD(P)+ transhydrogenase activity"/>
    <property type="evidence" value="ECO:0007669"/>
    <property type="project" value="UniProtKB-EC"/>
</dbReference>
<comment type="catalytic activity">
    <reaction evidence="12">
        <text>NAD(+) + NADPH + H(+)(in) = NADH + NADP(+) + H(+)(out)</text>
        <dbReference type="Rhea" id="RHEA:47992"/>
        <dbReference type="ChEBI" id="CHEBI:15378"/>
        <dbReference type="ChEBI" id="CHEBI:57540"/>
        <dbReference type="ChEBI" id="CHEBI:57783"/>
        <dbReference type="ChEBI" id="CHEBI:57945"/>
        <dbReference type="ChEBI" id="CHEBI:58349"/>
        <dbReference type="EC" id="7.1.1.1"/>
    </reaction>
</comment>
<keyword evidence="6" id="KW-0547">Nucleotide-binding</keyword>
<dbReference type="Gene3D" id="3.40.50.1220">
    <property type="entry name" value="TPP-binding domain"/>
    <property type="match status" value="1"/>
</dbReference>
<dbReference type="Pfam" id="PF01262">
    <property type="entry name" value="AlaDh_PNT_C"/>
    <property type="match status" value="1"/>
</dbReference>
<dbReference type="GO" id="GO:0006740">
    <property type="term" value="P:NADPH regeneration"/>
    <property type="evidence" value="ECO:0007669"/>
    <property type="project" value="TreeGrafter"/>
</dbReference>
<evidence type="ECO:0000256" key="5">
    <source>
        <dbReference type="ARBA" id="ARBA00022692"/>
    </source>
</evidence>
<dbReference type="SMART" id="SM01002">
    <property type="entry name" value="AlaDh_PNT_C"/>
    <property type="match status" value="1"/>
</dbReference>
<keyword evidence="3" id="KW-1003">Cell membrane</keyword>
<evidence type="ECO:0000256" key="4">
    <source>
        <dbReference type="ARBA" id="ARBA00022519"/>
    </source>
</evidence>
<dbReference type="Pfam" id="PF05222">
    <property type="entry name" value="AlaDh_PNT_N"/>
    <property type="match status" value="1"/>
</dbReference>
<dbReference type="InterPro" id="IPR007698">
    <property type="entry name" value="AlaDH/PNT_NAD(H)-bd"/>
</dbReference>
<feature type="transmembrane region" description="Helical" evidence="14">
    <location>
        <begin position="763"/>
        <end position="785"/>
    </location>
</feature>
<dbReference type="OrthoDB" id="37244at2759"/>
<feature type="domain" description="Alanine dehydrogenase/pyridine nucleotide transhydrogenase N-terminal" evidence="16">
    <location>
        <begin position="346"/>
        <end position="482"/>
    </location>
</feature>
<keyword evidence="4" id="KW-0997">Cell inner membrane</keyword>
<dbReference type="InterPro" id="IPR029035">
    <property type="entry name" value="DHS-like_NAD/FAD-binding_dom"/>
</dbReference>
<evidence type="ECO:0000256" key="6">
    <source>
        <dbReference type="ARBA" id="ARBA00022741"/>
    </source>
</evidence>
<evidence type="ECO:0000256" key="1">
    <source>
        <dbReference type="ARBA" id="ARBA00004429"/>
    </source>
</evidence>
<feature type="transmembrane region" description="Helical" evidence="14">
    <location>
        <begin position="20"/>
        <end position="43"/>
    </location>
</feature>